<keyword evidence="3" id="KW-1185">Reference proteome</keyword>
<feature type="region of interest" description="Disordered" evidence="1">
    <location>
        <begin position="1"/>
        <end position="26"/>
    </location>
</feature>
<feature type="compositionally biased region" description="Polar residues" evidence="1">
    <location>
        <begin position="16"/>
        <end position="26"/>
    </location>
</feature>
<protein>
    <submittedName>
        <fullName evidence="2">Uncharacterized protein</fullName>
    </submittedName>
</protein>
<comment type="caution">
    <text evidence="2">The sequence shown here is derived from an EMBL/GenBank/DDBJ whole genome shotgun (WGS) entry which is preliminary data.</text>
</comment>
<proteinExistence type="predicted"/>
<evidence type="ECO:0000313" key="2">
    <source>
        <dbReference type="EMBL" id="MCD9558528.1"/>
    </source>
</evidence>
<dbReference type="Proteomes" id="UP000823775">
    <property type="component" value="Unassembled WGS sequence"/>
</dbReference>
<feature type="region of interest" description="Disordered" evidence="1">
    <location>
        <begin position="183"/>
        <end position="252"/>
    </location>
</feature>
<reference evidence="2 3" key="1">
    <citation type="journal article" date="2021" name="BMC Genomics">
        <title>Datura genome reveals duplications of psychoactive alkaloid biosynthetic genes and high mutation rate following tissue culture.</title>
        <authorList>
            <person name="Rajewski A."/>
            <person name="Carter-House D."/>
            <person name="Stajich J."/>
            <person name="Litt A."/>
        </authorList>
    </citation>
    <scope>NUCLEOTIDE SEQUENCE [LARGE SCALE GENOMIC DNA]</scope>
    <source>
        <strain evidence="2">AR-01</strain>
    </source>
</reference>
<name>A0ABS8UK06_DATST</name>
<dbReference type="EMBL" id="JACEIK010002026">
    <property type="protein sequence ID" value="MCD9558528.1"/>
    <property type="molecule type" value="Genomic_DNA"/>
</dbReference>
<organism evidence="2 3">
    <name type="scientific">Datura stramonium</name>
    <name type="common">Jimsonweed</name>
    <name type="synonym">Common thornapple</name>
    <dbReference type="NCBI Taxonomy" id="4076"/>
    <lineage>
        <taxon>Eukaryota</taxon>
        <taxon>Viridiplantae</taxon>
        <taxon>Streptophyta</taxon>
        <taxon>Embryophyta</taxon>
        <taxon>Tracheophyta</taxon>
        <taxon>Spermatophyta</taxon>
        <taxon>Magnoliopsida</taxon>
        <taxon>eudicotyledons</taxon>
        <taxon>Gunneridae</taxon>
        <taxon>Pentapetalae</taxon>
        <taxon>asterids</taxon>
        <taxon>lamiids</taxon>
        <taxon>Solanales</taxon>
        <taxon>Solanaceae</taxon>
        <taxon>Solanoideae</taxon>
        <taxon>Datureae</taxon>
        <taxon>Datura</taxon>
    </lineage>
</organism>
<evidence type="ECO:0000256" key="1">
    <source>
        <dbReference type="SAM" id="MobiDB-lite"/>
    </source>
</evidence>
<feature type="compositionally biased region" description="Low complexity" evidence="1">
    <location>
        <begin position="230"/>
        <end position="239"/>
    </location>
</feature>
<accession>A0ABS8UK06</accession>
<feature type="compositionally biased region" description="Basic and acidic residues" evidence="1">
    <location>
        <begin position="240"/>
        <end position="252"/>
    </location>
</feature>
<sequence>MAVGANTRKRGREHTSAVTTTAAMNPLISMQSQPQLIDLTQLHTPLQQQQQQQQQRQQTNVVSTGLQLAFGDQSHQQQHQLQQQQQQQQSVSPQSSKSSILFSILTEDFLASHIKKQQDEIDHFLQVQVFENFSTIFSILLLDQSSFVHQYVNVSIGRTIEAYVRGEKEAALSCADFSSGGINGEEAKREGSGGGESSEAERRARGACITTDSGGACVASKGSGTGSDGGDAASTAAAGYDERRKYEHAGER</sequence>
<gene>
    <name evidence="2" type="ORF">HAX54_015930</name>
</gene>
<evidence type="ECO:0000313" key="3">
    <source>
        <dbReference type="Proteomes" id="UP000823775"/>
    </source>
</evidence>